<keyword evidence="8" id="KW-0547">Nucleotide-binding</keyword>
<protein>
    <recommendedName>
        <fullName evidence="4">glutathione synthase</fullName>
        <ecNumber evidence="4">6.3.2.3</ecNumber>
    </recommendedName>
</protein>
<feature type="domain" description="Glutathione synthase substrate-binding" evidence="11">
    <location>
        <begin position="178"/>
        <end position="276"/>
    </location>
</feature>
<gene>
    <name evidence="12" type="ORF">HNR37_000264</name>
</gene>
<dbReference type="Proteomes" id="UP000528322">
    <property type="component" value="Unassembled WGS sequence"/>
</dbReference>
<dbReference type="Gene3D" id="3.30.470.20">
    <property type="entry name" value="ATP-grasp fold, B domain"/>
    <property type="match status" value="1"/>
</dbReference>
<name>A0A7W7Y2N0_9BACT</name>
<dbReference type="PANTHER" id="PTHR11130:SF0">
    <property type="entry name" value="GLUTATHIONE SYNTHETASE"/>
    <property type="match status" value="1"/>
</dbReference>
<keyword evidence="9" id="KW-0067">ATP-binding</keyword>
<dbReference type="InterPro" id="IPR037013">
    <property type="entry name" value="GSH-S_sub-bd_sf"/>
</dbReference>
<dbReference type="Gene3D" id="3.30.1490.80">
    <property type="match status" value="1"/>
</dbReference>
<dbReference type="InterPro" id="IPR014042">
    <property type="entry name" value="Glutathione_synthase_a-hlx"/>
</dbReference>
<evidence type="ECO:0000256" key="4">
    <source>
        <dbReference type="ARBA" id="ARBA00012214"/>
    </source>
</evidence>
<keyword evidence="5 12" id="KW-0436">Ligase</keyword>
<accession>A0A7W7Y2N0</accession>
<keyword evidence="13" id="KW-1185">Reference proteome</keyword>
<dbReference type="RefSeq" id="WP_183728696.1">
    <property type="nucleotide sequence ID" value="NZ_JACHID010000001.1"/>
</dbReference>
<dbReference type="GO" id="GO:0004363">
    <property type="term" value="F:glutathione synthase activity"/>
    <property type="evidence" value="ECO:0007669"/>
    <property type="project" value="UniProtKB-EC"/>
</dbReference>
<dbReference type="GO" id="GO:0046872">
    <property type="term" value="F:metal ion binding"/>
    <property type="evidence" value="ECO:0007669"/>
    <property type="project" value="UniProtKB-KW"/>
</dbReference>
<organism evidence="12 13">
    <name type="scientific">Desulfurispira natronophila</name>
    <dbReference type="NCBI Taxonomy" id="682562"/>
    <lineage>
        <taxon>Bacteria</taxon>
        <taxon>Pseudomonadati</taxon>
        <taxon>Chrysiogenota</taxon>
        <taxon>Chrysiogenia</taxon>
        <taxon>Chrysiogenales</taxon>
        <taxon>Chrysiogenaceae</taxon>
        <taxon>Desulfurispira</taxon>
    </lineage>
</organism>
<evidence type="ECO:0000313" key="12">
    <source>
        <dbReference type="EMBL" id="MBB5020961.1"/>
    </source>
</evidence>
<evidence type="ECO:0000256" key="8">
    <source>
        <dbReference type="ARBA" id="ARBA00022741"/>
    </source>
</evidence>
<evidence type="ECO:0000259" key="11">
    <source>
        <dbReference type="Pfam" id="PF03199"/>
    </source>
</evidence>
<dbReference type="GO" id="GO:0043295">
    <property type="term" value="F:glutathione binding"/>
    <property type="evidence" value="ECO:0007669"/>
    <property type="project" value="TreeGrafter"/>
</dbReference>
<keyword evidence="10" id="KW-0460">Magnesium</keyword>
<dbReference type="InterPro" id="IPR016185">
    <property type="entry name" value="PreATP-grasp_dom_sf"/>
</dbReference>
<dbReference type="GO" id="GO:0005524">
    <property type="term" value="F:ATP binding"/>
    <property type="evidence" value="ECO:0007669"/>
    <property type="project" value="UniProtKB-KW"/>
</dbReference>
<dbReference type="Gene3D" id="3.40.50.1760">
    <property type="entry name" value="Glutathione synthase, substrate-binding domain superfamily, eukaryotic"/>
    <property type="match status" value="1"/>
</dbReference>
<dbReference type="AlphaFoldDB" id="A0A7W7Y2N0"/>
<evidence type="ECO:0000256" key="3">
    <source>
        <dbReference type="ARBA" id="ARBA00010385"/>
    </source>
</evidence>
<evidence type="ECO:0000256" key="1">
    <source>
        <dbReference type="ARBA" id="ARBA00001946"/>
    </source>
</evidence>
<evidence type="ECO:0000256" key="10">
    <source>
        <dbReference type="ARBA" id="ARBA00022842"/>
    </source>
</evidence>
<dbReference type="PIRSF" id="PIRSF001558">
    <property type="entry name" value="GSHase"/>
    <property type="match status" value="1"/>
</dbReference>
<sequence>MLNRTAEAVDFALTHGMLQYSPDGKLRHAPLCTSPYHISYDNFHFMVQNSLTLQSLTQIISMDKELLIDLHAPLQQHDPFIATLLDIARSSLSNESPWRFHLSRSDFMLDNKTSTPKFVEINTIAASFHGLAQMVAQLQNNLARRNLINTKAEENPVLSHLVAALERAVNAINYENPCLLMVVQPDERNVFDQRLLQYAVQEQLNMPFWRMSLDEVAQRAKRKGDTLYIENQPVAMVYLRSGYGPNDYDTPDAVAGRILIEQCHCLRVPDIFTQLAGTKLTQHYMCSNAAMKQYLSPEQVDLLAPSIAPMYRLDDMSGNKSMRDIACLTPECYVLKPQREGGGHNLYYDDIPPFLENLPLEQYSLYVLMDKINAITHPAELVVNQHSQNIEAISEIGWYGAALYHDSQCYFNQNLGYLVRTKSVDSNEGGVCSGYACLNAISVDKPQ</sequence>
<dbReference type="EMBL" id="JACHID010000001">
    <property type="protein sequence ID" value="MBB5020961.1"/>
    <property type="molecule type" value="Genomic_DNA"/>
</dbReference>
<evidence type="ECO:0000256" key="2">
    <source>
        <dbReference type="ARBA" id="ARBA00004965"/>
    </source>
</evidence>
<dbReference type="GO" id="GO:0005829">
    <property type="term" value="C:cytosol"/>
    <property type="evidence" value="ECO:0007669"/>
    <property type="project" value="TreeGrafter"/>
</dbReference>
<comment type="similarity">
    <text evidence="3">Belongs to the eukaryotic GSH synthase family.</text>
</comment>
<evidence type="ECO:0000256" key="9">
    <source>
        <dbReference type="ARBA" id="ARBA00022840"/>
    </source>
</evidence>
<comment type="pathway">
    <text evidence="2">Sulfur metabolism; glutathione biosynthesis; glutathione from L-cysteine and L-glutamate: step 2/2.</text>
</comment>
<keyword evidence="7" id="KW-0479">Metal-binding</keyword>
<proteinExistence type="inferred from homology"/>
<dbReference type="InterPro" id="IPR005615">
    <property type="entry name" value="Glutathione_synthase"/>
</dbReference>
<evidence type="ECO:0000256" key="7">
    <source>
        <dbReference type="ARBA" id="ARBA00022723"/>
    </source>
</evidence>
<dbReference type="Gene3D" id="3.30.1490.50">
    <property type="match status" value="1"/>
</dbReference>
<evidence type="ECO:0000256" key="6">
    <source>
        <dbReference type="ARBA" id="ARBA00022684"/>
    </source>
</evidence>
<comment type="cofactor">
    <cofactor evidence="1">
        <name>Mg(2+)</name>
        <dbReference type="ChEBI" id="CHEBI:18420"/>
    </cofactor>
</comment>
<dbReference type="UniPathway" id="UPA00142">
    <property type="reaction ID" value="UER00210"/>
</dbReference>
<keyword evidence="6" id="KW-0317">Glutathione biosynthesis</keyword>
<dbReference type="SUPFAM" id="SSF52440">
    <property type="entry name" value="PreATP-grasp domain"/>
    <property type="match status" value="1"/>
</dbReference>
<evidence type="ECO:0000313" key="13">
    <source>
        <dbReference type="Proteomes" id="UP000528322"/>
    </source>
</evidence>
<dbReference type="Pfam" id="PF03917">
    <property type="entry name" value="GSH_synth_ATP"/>
    <property type="match status" value="1"/>
</dbReference>
<dbReference type="InterPro" id="IPR004887">
    <property type="entry name" value="GSH_synth_subst-bd"/>
</dbReference>
<dbReference type="InterPro" id="IPR014049">
    <property type="entry name" value="Glutathione_synthase_N_euk"/>
</dbReference>
<dbReference type="EC" id="6.3.2.3" evidence="4"/>
<reference evidence="12 13" key="1">
    <citation type="submission" date="2020-08" db="EMBL/GenBank/DDBJ databases">
        <title>Genomic Encyclopedia of Type Strains, Phase IV (KMG-IV): sequencing the most valuable type-strain genomes for metagenomic binning, comparative biology and taxonomic classification.</title>
        <authorList>
            <person name="Goeker M."/>
        </authorList>
    </citation>
    <scope>NUCLEOTIDE SEQUENCE [LARGE SCALE GENOMIC DNA]</scope>
    <source>
        <strain evidence="12 13">DSM 22071</strain>
    </source>
</reference>
<evidence type="ECO:0000256" key="5">
    <source>
        <dbReference type="ARBA" id="ARBA00022598"/>
    </source>
</evidence>
<dbReference type="InterPro" id="IPR014709">
    <property type="entry name" value="Glutathione_synthase_C_euk"/>
</dbReference>
<dbReference type="PANTHER" id="PTHR11130">
    <property type="entry name" value="GLUTATHIONE SYNTHETASE"/>
    <property type="match status" value="1"/>
</dbReference>
<comment type="caution">
    <text evidence="12">The sequence shown here is derived from an EMBL/GenBank/DDBJ whole genome shotgun (WGS) entry which is preliminary data.</text>
</comment>
<dbReference type="SUPFAM" id="SSF56059">
    <property type="entry name" value="Glutathione synthetase ATP-binding domain-like"/>
    <property type="match status" value="1"/>
</dbReference>
<dbReference type="Pfam" id="PF03199">
    <property type="entry name" value="GSH_synthase"/>
    <property type="match status" value="1"/>
</dbReference>
<dbReference type="Gene3D" id="1.10.1080.10">
    <property type="entry name" value="Glutathione Synthetase, Chain A, domain 3"/>
    <property type="match status" value="1"/>
</dbReference>